<evidence type="ECO:0000313" key="2">
    <source>
        <dbReference type="EMBL" id="MBB5365971.1"/>
    </source>
</evidence>
<dbReference type="Pfam" id="PF01527">
    <property type="entry name" value="HTH_Tnp_1"/>
    <property type="match status" value="1"/>
</dbReference>
<protein>
    <submittedName>
        <fullName evidence="2">Putative transposase</fullName>
    </submittedName>
</protein>
<dbReference type="EMBL" id="JACHFL010000025">
    <property type="protein sequence ID" value="MBB5365971.1"/>
    <property type="molecule type" value="Genomic_DNA"/>
</dbReference>
<dbReference type="SUPFAM" id="SSF46689">
    <property type="entry name" value="Homeodomain-like"/>
    <property type="match status" value="1"/>
</dbReference>
<keyword evidence="1" id="KW-0175">Coiled coil</keyword>
<dbReference type="PANTHER" id="PTHR33609:SF1">
    <property type="entry name" value="TRANSPOSASE"/>
    <property type="match status" value="1"/>
</dbReference>
<evidence type="ECO:0000256" key="1">
    <source>
        <dbReference type="SAM" id="Coils"/>
    </source>
</evidence>
<proteinExistence type="predicted"/>
<evidence type="ECO:0000313" key="3">
    <source>
        <dbReference type="Proteomes" id="UP000552709"/>
    </source>
</evidence>
<dbReference type="AlphaFoldDB" id="A0A7W8NGX4"/>
<dbReference type="InterPro" id="IPR002514">
    <property type="entry name" value="Transposase_8"/>
</dbReference>
<comment type="caution">
    <text evidence="2">The sequence shown here is derived from an EMBL/GenBank/DDBJ whole genome shotgun (WGS) entry which is preliminary data.</text>
</comment>
<dbReference type="PANTHER" id="PTHR33609">
    <property type="entry name" value="LOW CALCIUM RESPONSE LOCUS PROTEIN S"/>
    <property type="match status" value="1"/>
</dbReference>
<reference evidence="2 3" key="1">
    <citation type="submission" date="2020-08" db="EMBL/GenBank/DDBJ databases">
        <title>Genomic Encyclopedia of Type Strains, Phase IV (KMG-IV): sequencing the most valuable type-strain genomes for metagenomic binning, comparative biology and taxonomic classification.</title>
        <authorList>
            <person name="Goeker M."/>
        </authorList>
    </citation>
    <scope>NUCLEOTIDE SEQUENCE [LARGE SCALE GENOMIC DNA]</scope>
    <source>
        <strain evidence="2 3">DSM 27939</strain>
    </source>
</reference>
<dbReference type="Gene3D" id="1.10.10.10">
    <property type="entry name" value="Winged helix-like DNA-binding domain superfamily/Winged helix DNA-binding domain"/>
    <property type="match status" value="1"/>
</dbReference>
<dbReference type="Proteomes" id="UP000552709">
    <property type="component" value="Unassembled WGS sequence"/>
</dbReference>
<dbReference type="GO" id="GO:0003677">
    <property type="term" value="F:DNA binding"/>
    <property type="evidence" value="ECO:0007669"/>
    <property type="project" value="InterPro"/>
</dbReference>
<dbReference type="InterPro" id="IPR009057">
    <property type="entry name" value="Homeodomain-like_sf"/>
</dbReference>
<dbReference type="InterPro" id="IPR052546">
    <property type="entry name" value="Transposase_8_domain"/>
</dbReference>
<dbReference type="GO" id="GO:0006313">
    <property type="term" value="P:DNA transposition"/>
    <property type="evidence" value="ECO:0007669"/>
    <property type="project" value="InterPro"/>
</dbReference>
<dbReference type="GO" id="GO:0004803">
    <property type="term" value="F:transposase activity"/>
    <property type="evidence" value="ECO:0007669"/>
    <property type="project" value="InterPro"/>
</dbReference>
<keyword evidence="3" id="KW-1185">Reference proteome</keyword>
<gene>
    <name evidence="2" type="ORF">HNQ08_005097</name>
</gene>
<organism evidence="2 3">
    <name type="scientific">Deinococcus humi</name>
    <dbReference type="NCBI Taxonomy" id="662880"/>
    <lineage>
        <taxon>Bacteria</taxon>
        <taxon>Thermotogati</taxon>
        <taxon>Deinococcota</taxon>
        <taxon>Deinococci</taxon>
        <taxon>Deinococcales</taxon>
        <taxon>Deinococcaceae</taxon>
        <taxon>Deinococcus</taxon>
    </lineage>
</organism>
<name>A0A7W8NGX4_9DEIO</name>
<dbReference type="InterPro" id="IPR036388">
    <property type="entry name" value="WH-like_DNA-bd_sf"/>
</dbReference>
<accession>A0A7W8NGX4</accession>
<feature type="coiled-coil region" evidence="1">
    <location>
        <begin position="49"/>
        <end position="76"/>
    </location>
</feature>
<sequence>MRGKRFTEEQIAFALKQAETGVSVAEVCRKMGIAESTFFNWKKKFSGLGVSELRRLRQLEEENRKLKQLVADLSLDKIMLQDVIQKKL</sequence>